<keyword evidence="6 8" id="KW-0139">CF(1)</keyword>
<sequence>MSLIAKRYAKALFDAAKKARVLDEVGEDLQKVIFAISKINKLWLILRNPSIPLLKKRQLLDNALCNVQPLVKNVLFLMLERKRELEITQMAKSFEQLVLNMLNIKEITVTTAVMFLHEDKKKTHKSLEQKFSSELKINWVVDDNLLGGIVVRIGDRFYDGSLRAQLVRFAQTTTNTA</sequence>
<dbReference type="HAMAP" id="MF_01416">
    <property type="entry name" value="ATP_synth_delta_bact"/>
    <property type="match status" value="1"/>
</dbReference>
<gene>
    <name evidence="8 9" type="primary">atpH</name>
</gene>
<dbReference type="PRINTS" id="PR00125">
    <property type="entry name" value="ATPASEDELTA"/>
</dbReference>
<dbReference type="Pfam" id="PF00213">
    <property type="entry name" value="OSCP"/>
    <property type="match status" value="1"/>
</dbReference>
<keyword evidence="8" id="KW-1003">Cell membrane</keyword>
<keyword evidence="4 8" id="KW-0406">Ion transport</keyword>
<evidence type="ECO:0000256" key="8">
    <source>
        <dbReference type="HAMAP-Rule" id="MF_01416"/>
    </source>
</evidence>
<dbReference type="PANTHER" id="PTHR11910">
    <property type="entry name" value="ATP SYNTHASE DELTA CHAIN"/>
    <property type="match status" value="1"/>
</dbReference>
<evidence type="ECO:0000256" key="3">
    <source>
        <dbReference type="ARBA" id="ARBA00022781"/>
    </source>
</evidence>
<accession>Q1KT16</accession>
<name>Q1KT16_9BACL</name>
<protein>
    <recommendedName>
        <fullName evidence="8">ATP synthase subunit delta</fullName>
    </recommendedName>
    <alternativeName>
        <fullName evidence="8">ATP synthase F(1) sector subunit delta</fullName>
    </alternativeName>
    <alternativeName>
        <fullName evidence="8">F-type ATPase subunit delta</fullName>
        <shortName evidence="8">F-ATPase subunit delta</shortName>
    </alternativeName>
</protein>
<proteinExistence type="inferred from homology"/>
<keyword evidence="2 8" id="KW-0813">Transport</keyword>
<comment type="function">
    <text evidence="8">F(1)F(0) ATP synthase produces ATP from ADP in the presence of a proton or sodium gradient. F-type ATPases consist of two structural domains, F(1) containing the extramembraneous catalytic core and F(0) containing the membrane proton channel, linked together by a central stalk and a peripheral stalk. During catalysis, ATP synthesis in the catalytic domain of F(1) is coupled via a rotary mechanism of the central stalk subunits to proton translocation.</text>
</comment>
<evidence type="ECO:0000256" key="4">
    <source>
        <dbReference type="ARBA" id="ARBA00023065"/>
    </source>
</evidence>
<evidence type="ECO:0000256" key="6">
    <source>
        <dbReference type="ARBA" id="ARBA00023196"/>
    </source>
</evidence>
<dbReference type="Gene3D" id="1.10.520.20">
    <property type="entry name" value="N-terminal domain of the delta subunit of the F1F0-ATP synthase"/>
    <property type="match status" value="1"/>
</dbReference>
<dbReference type="AlphaFoldDB" id="Q1KT16"/>
<evidence type="ECO:0000256" key="5">
    <source>
        <dbReference type="ARBA" id="ARBA00023136"/>
    </source>
</evidence>
<evidence type="ECO:0000313" key="9">
    <source>
        <dbReference type="EMBL" id="ABE97161.1"/>
    </source>
</evidence>
<dbReference type="SUPFAM" id="SSF47928">
    <property type="entry name" value="N-terminal domain of the delta subunit of the F1F0-ATP synthase"/>
    <property type="match status" value="1"/>
</dbReference>
<dbReference type="EMBL" id="DQ451605">
    <property type="protein sequence ID" value="ABE97161.1"/>
    <property type="molecule type" value="Genomic_DNA"/>
</dbReference>
<dbReference type="PROSITE" id="PS00389">
    <property type="entry name" value="ATPASE_DELTA"/>
    <property type="match status" value="1"/>
</dbReference>
<dbReference type="GO" id="GO:0046933">
    <property type="term" value="F:proton-transporting ATP synthase activity, rotational mechanism"/>
    <property type="evidence" value="ECO:0007669"/>
    <property type="project" value="UniProtKB-UniRule"/>
</dbReference>
<keyword evidence="3 8" id="KW-0375">Hydrogen ion transport</keyword>
<dbReference type="GO" id="GO:0045259">
    <property type="term" value="C:proton-transporting ATP synthase complex"/>
    <property type="evidence" value="ECO:0007669"/>
    <property type="project" value="UniProtKB-KW"/>
</dbReference>
<evidence type="ECO:0000256" key="2">
    <source>
        <dbReference type="ARBA" id="ARBA00022448"/>
    </source>
</evidence>
<dbReference type="GO" id="GO:0005886">
    <property type="term" value="C:plasma membrane"/>
    <property type="evidence" value="ECO:0007669"/>
    <property type="project" value="UniProtKB-SubCell"/>
</dbReference>
<dbReference type="InterPro" id="IPR026015">
    <property type="entry name" value="ATP_synth_OSCP/delta_N_sf"/>
</dbReference>
<comment type="subcellular location">
    <subcellularLocation>
        <location evidence="8">Cell membrane</location>
        <topology evidence="8">Peripheral membrane protein</topology>
    </subcellularLocation>
    <subcellularLocation>
        <location evidence="1">Membrane</location>
    </subcellularLocation>
</comment>
<keyword evidence="7 8" id="KW-0066">ATP synthesis</keyword>
<organism evidence="9">
    <name type="scientific">Pasteuria ramosa</name>
    <dbReference type="NCBI Taxonomy" id="225322"/>
    <lineage>
        <taxon>Bacteria</taxon>
        <taxon>Bacillati</taxon>
        <taxon>Bacillota</taxon>
        <taxon>Bacilli</taxon>
        <taxon>Bacillales</taxon>
        <taxon>Pasteuriaceae</taxon>
        <taxon>Pasteuria</taxon>
    </lineage>
</organism>
<dbReference type="NCBIfam" id="TIGR01145">
    <property type="entry name" value="ATP_synt_delta"/>
    <property type="match status" value="1"/>
</dbReference>
<keyword evidence="5 8" id="KW-0472">Membrane</keyword>
<dbReference type="InterPro" id="IPR000711">
    <property type="entry name" value="ATPase_OSCP/dsu"/>
</dbReference>
<comment type="similarity">
    <text evidence="8">Belongs to the ATPase delta chain family.</text>
</comment>
<comment type="function">
    <text evidence="8">This protein is part of the stalk that links CF(0) to CF(1). It either transmits conformational changes from CF(0) to CF(1) or is implicated in proton conduction.</text>
</comment>
<reference evidence="9" key="1">
    <citation type="submission" date="2006-03" db="EMBL/GenBank/DDBJ databases">
        <title>Identification of genes coding for proton-ATPase in Pasteuria ramosa.</title>
        <authorList>
            <person name="Nong G."/>
            <person name="Chow V."/>
            <person name="Ebert D."/>
            <person name="Preston J.F."/>
        </authorList>
    </citation>
    <scope>NUCLEOTIDE SEQUENCE</scope>
</reference>
<evidence type="ECO:0000256" key="1">
    <source>
        <dbReference type="ARBA" id="ARBA00004370"/>
    </source>
</evidence>
<dbReference type="InterPro" id="IPR020781">
    <property type="entry name" value="ATPase_OSCP/d_CS"/>
</dbReference>
<evidence type="ECO:0000256" key="7">
    <source>
        <dbReference type="ARBA" id="ARBA00023310"/>
    </source>
</evidence>